<dbReference type="InterPro" id="IPR051225">
    <property type="entry name" value="NAD(P)_epim/dehydratase"/>
</dbReference>
<dbReference type="SUPFAM" id="SSF51735">
    <property type="entry name" value="NAD(P)-binding Rossmann-fold domains"/>
    <property type="match status" value="1"/>
</dbReference>
<dbReference type="Gene3D" id="3.40.50.720">
    <property type="entry name" value="NAD(P)-binding Rossmann-like Domain"/>
    <property type="match status" value="1"/>
</dbReference>
<dbReference type="GO" id="GO:0008743">
    <property type="term" value="F:L-threonine 3-dehydrogenase activity"/>
    <property type="evidence" value="ECO:0007669"/>
    <property type="project" value="TreeGrafter"/>
</dbReference>
<evidence type="ECO:0000259" key="2">
    <source>
        <dbReference type="Pfam" id="PF01370"/>
    </source>
</evidence>
<proteinExistence type="inferred from homology"/>
<dbReference type="GO" id="GO:0006567">
    <property type="term" value="P:L-threonine catabolic process"/>
    <property type="evidence" value="ECO:0007669"/>
    <property type="project" value="TreeGrafter"/>
</dbReference>
<evidence type="ECO:0000313" key="4">
    <source>
        <dbReference type="Proteomes" id="UP000199452"/>
    </source>
</evidence>
<comment type="similarity">
    <text evidence="1">Belongs to the NAD(P)-dependent epimerase/dehydratase family.</text>
</comment>
<dbReference type="InterPro" id="IPR036291">
    <property type="entry name" value="NAD(P)-bd_dom_sf"/>
</dbReference>
<dbReference type="AlphaFoldDB" id="A0A1G6LVU4"/>
<protein>
    <submittedName>
        <fullName evidence="3">L-threonine 3-dehydrogenase</fullName>
    </submittedName>
</protein>
<name>A0A1G6LVU4_9BACT</name>
<dbReference type="Pfam" id="PF01370">
    <property type="entry name" value="Epimerase"/>
    <property type="match status" value="1"/>
</dbReference>
<dbReference type="EMBL" id="FMYP01000033">
    <property type="protein sequence ID" value="SDC47428.1"/>
    <property type="molecule type" value="Genomic_DNA"/>
</dbReference>
<accession>A0A1G6LVU4</accession>
<dbReference type="STRING" id="1640674.SAMN05216323_10338"/>
<gene>
    <name evidence="3" type="ORF">SAMN05216323_10338</name>
</gene>
<dbReference type="PANTHER" id="PTHR42687:SF1">
    <property type="entry name" value="L-THREONINE 3-DEHYDROGENASE, MITOCHONDRIAL"/>
    <property type="match status" value="1"/>
</dbReference>
<dbReference type="Proteomes" id="UP000199452">
    <property type="component" value="Unassembled WGS sequence"/>
</dbReference>
<dbReference type="InterPro" id="IPR001509">
    <property type="entry name" value="Epimerase_deHydtase"/>
</dbReference>
<feature type="domain" description="NAD-dependent epimerase/dehydratase" evidence="2">
    <location>
        <begin position="26"/>
        <end position="263"/>
    </location>
</feature>
<dbReference type="FunFam" id="3.40.50.720:FF:000077">
    <property type="entry name" value="L-threonine 3-dehydrogenase, mitochondrial"/>
    <property type="match status" value="1"/>
</dbReference>
<evidence type="ECO:0000256" key="1">
    <source>
        <dbReference type="ARBA" id="ARBA00007637"/>
    </source>
</evidence>
<reference evidence="3 4" key="1">
    <citation type="submission" date="2016-09" db="EMBL/GenBank/DDBJ databases">
        <authorList>
            <person name="Capua I."/>
            <person name="De Benedictis P."/>
            <person name="Joannis T."/>
            <person name="Lombin L.H."/>
            <person name="Cattoli G."/>
        </authorList>
    </citation>
    <scope>NUCLEOTIDE SEQUENCE [LARGE SCALE GENOMIC DNA]</scope>
    <source>
        <strain evidence="3 4">A7P-90m</strain>
    </source>
</reference>
<organism evidence="3 4">
    <name type="scientific">Williamwhitmania taraxaci</name>
    <dbReference type="NCBI Taxonomy" id="1640674"/>
    <lineage>
        <taxon>Bacteria</taxon>
        <taxon>Pseudomonadati</taxon>
        <taxon>Bacteroidota</taxon>
        <taxon>Bacteroidia</taxon>
        <taxon>Bacteroidales</taxon>
        <taxon>Williamwhitmaniaceae</taxon>
        <taxon>Williamwhitmania</taxon>
    </lineage>
</organism>
<keyword evidence="4" id="KW-1185">Reference proteome</keyword>
<sequence length="343" mass="37971">MCQQFPKGIPKYQENTTYIIKDMKNILVVGAGGQIGSELVPYLRNIYGDSHVVAADLNCAPCMKLGENGPLENLDALDGKQYAEIVKKYKIDAIFNLVALLSATGEKNPQLAWKINMGALMNSLEIARENGAALFTPSSIGAFGNNTPHDGTPQDTIMHPSTIYGVCKVTGELLGDYYHQRFGVDARSVRFPGIISNETLPGGGTTDYAVEVYYAAVKGEQFTCPLPEGTYLDMMYMPDALKACVQLMEADPSKLKHRNSFNISAMSFEPSQILAAIQKRMPEFKMVYNVDPIKKAIAESWPNYMDDTCARNEWGWNPTWNLETMTDDMLKVIADKHAKGLLK</sequence>
<dbReference type="PANTHER" id="PTHR42687">
    <property type="entry name" value="L-THREONINE 3-DEHYDROGENASE"/>
    <property type="match status" value="1"/>
</dbReference>
<evidence type="ECO:0000313" key="3">
    <source>
        <dbReference type="EMBL" id="SDC47428.1"/>
    </source>
</evidence>